<dbReference type="PANTHER" id="PTHR10736">
    <property type="entry name" value="BESTROPHIN"/>
    <property type="match status" value="1"/>
</dbReference>
<keyword evidence="6" id="KW-0813">Transport</keyword>
<dbReference type="Proteomes" id="UP000038040">
    <property type="component" value="Unplaced"/>
</dbReference>
<keyword evidence="9" id="KW-1185">Reference proteome</keyword>
<evidence type="ECO:0000313" key="10">
    <source>
        <dbReference type="WBParaSite" id="DME_0000866401-mRNA-1"/>
    </source>
</evidence>
<reference evidence="10" key="1">
    <citation type="submission" date="2016-04" db="UniProtKB">
        <authorList>
            <consortium name="WormBaseParasite"/>
        </authorList>
    </citation>
    <scope>IDENTIFICATION</scope>
</reference>
<dbReference type="OrthoDB" id="201595at2759"/>
<comment type="function">
    <text evidence="6">Forms chloride channels.</text>
</comment>
<dbReference type="GO" id="GO:0005254">
    <property type="term" value="F:chloride channel activity"/>
    <property type="evidence" value="ECO:0007669"/>
    <property type="project" value="UniProtKB-KW"/>
</dbReference>
<comment type="subcellular location">
    <subcellularLocation>
        <location evidence="6">Cell membrane</location>
        <topology evidence="6">Multi-pass membrane protein</topology>
    </subcellularLocation>
    <subcellularLocation>
        <location evidence="1">Membrane</location>
    </subcellularLocation>
</comment>
<dbReference type="PANTHER" id="PTHR10736:SF0">
    <property type="entry name" value="BESTROPHIN HOMOLOG"/>
    <property type="match status" value="1"/>
</dbReference>
<dbReference type="Pfam" id="PF01062">
    <property type="entry name" value="Bestrophin"/>
    <property type="match status" value="1"/>
</dbReference>
<accession>A0A158Q5Z4</accession>
<dbReference type="Proteomes" id="UP000274756">
    <property type="component" value="Unassembled WGS sequence"/>
</dbReference>
<gene>
    <name evidence="7" type="ORF">DME_LOCUS2579</name>
</gene>
<organism evidence="8 10">
    <name type="scientific">Dracunculus medinensis</name>
    <name type="common">Guinea worm</name>
    <dbReference type="NCBI Taxonomy" id="318479"/>
    <lineage>
        <taxon>Eukaryota</taxon>
        <taxon>Metazoa</taxon>
        <taxon>Ecdysozoa</taxon>
        <taxon>Nematoda</taxon>
        <taxon>Chromadorea</taxon>
        <taxon>Rhabditida</taxon>
        <taxon>Spirurina</taxon>
        <taxon>Dracunculoidea</taxon>
        <taxon>Dracunculidae</taxon>
        <taxon>Dracunculus</taxon>
    </lineage>
</organism>
<name>A0A158Q5Z4_DRAME</name>
<keyword evidence="6" id="KW-0406">Ion transport</keyword>
<evidence type="ECO:0000256" key="3">
    <source>
        <dbReference type="ARBA" id="ARBA00022989"/>
    </source>
</evidence>
<sequence length="219" mass="25463">MPVYYAPDLSKASYLSFIKILCTWKGSLWKSVYMEAVVWLALYIILSLVYRIGLSDESKKIFVKVVRHCHDHEGWIPVTFMLGAFVTIVLQRWWSVVSNIGFIDNLALIITNYTRGSDDRTIMFKRNMIRYMCLVQAMVYRAISPKVKRKYPTLDSLVQAGYLEPNEVCMISENNFYQSVSWALALARLARDENIIKSDQALQDIFQVLHKTLILNYKL</sequence>
<evidence type="ECO:0000256" key="4">
    <source>
        <dbReference type="ARBA" id="ARBA00023136"/>
    </source>
</evidence>
<feature type="transmembrane region" description="Helical" evidence="6">
    <location>
        <begin position="36"/>
        <end position="54"/>
    </location>
</feature>
<dbReference type="InterPro" id="IPR021134">
    <property type="entry name" value="Bestrophin-like"/>
</dbReference>
<dbReference type="WBParaSite" id="DME_0000866401-mRNA-1">
    <property type="protein sequence ID" value="DME_0000866401-mRNA-1"/>
    <property type="gene ID" value="DME_0000866401"/>
</dbReference>
<evidence type="ECO:0000313" key="9">
    <source>
        <dbReference type="Proteomes" id="UP000274756"/>
    </source>
</evidence>
<keyword evidence="6" id="KW-0869">Chloride channel</keyword>
<feature type="transmembrane region" description="Helical" evidence="6">
    <location>
        <begin position="75"/>
        <end position="94"/>
    </location>
</feature>
<evidence type="ECO:0000313" key="8">
    <source>
        <dbReference type="Proteomes" id="UP000038040"/>
    </source>
</evidence>
<reference evidence="7 9" key="2">
    <citation type="submission" date="2018-11" db="EMBL/GenBank/DDBJ databases">
        <authorList>
            <consortium name="Pathogen Informatics"/>
        </authorList>
    </citation>
    <scope>NUCLEOTIDE SEQUENCE [LARGE SCALE GENOMIC DNA]</scope>
</reference>
<dbReference type="InterPro" id="IPR000615">
    <property type="entry name" value="Bestrophin"/>
</dbReference>
<dbReference type="GO" id="GO:0034707">
    <property type="term" value="C:chloride channel complex"/>
    <property type="evidence" value="ECO:0007669"/>
    <property type="project" value="UniProtKB-KW"/>
</dbReference>
<keyword evidence="6" id="KW-0868">Chloride</keyword>
<evidence type="ECO:0000256" key="5">
    <source>
        <dbReference type="ARBA" id="ARBA00034769"/>
    </source>
</evidence>
<keyword evidence="4 6" id="KW-0472">Membrane</keyword>
<keyword evidence="6" id="KW-0407">Ion channel</keyword>
<dbReference type="GO" id="GO:0005886">
    <property type="term" value="C:plasma membrane"/>
    <property type="evidence" value="ECO:0007669"/>
    <property type="project" value="UniProtKB-SubCell"/>
</dbReference>
<keyword evidence="3 6" id="KW-1133">Transmembrane helix</keyword>
<comment type="similarity">
    <text evidence="5 6">Belongs to the anion channel-forming bestrophin (TC 1.A.46) family. Calcium-sensitive chloride channel subfamily.</text>
</comment>
<keyword evidence="6" id="KW-1003">Cell membrane</keyword>
<evidence type="ECO:0000256" key="1">
    <source>
        <dbReference type="ARBA" id="ARBA00004370"/>
    </source>
</evidence>
<dbReference type="AlphaFoldDB" id="A0A158Q5Z4"/>
<evidence type="ECO:0000256" key="2">
    <source>
        <dbReference type="ARBA" id="ARBA00022692"/>
    </source>
</evidence>
<dbReference type="EMBL" id="UYYG01000068">
    <property type="protein sequence ID" value="VDN52606.1"/>
    <property type="molecule type" value="Genomic_DNA"/>
</dbReference>
<dbReference type="STRING" id="318479.A0A158Q5Z4"/>
<keyword evidence="2 6" id="KW-0812">Transmembrane</keyword>
<evidence type="ECO:0000256" key="6">
    <source>
        <dbReference type="RuleBase" id="RU363126"/>
    </source>
</evidence>
<proteinExistence type="inferred from homology"/>
<evidence type="ECO:0000313" key="7">
    <source>
        <dbReference type="EMBL" id="VDN52606.1"/>
    </source>
</evidence>
<protein>
    <recommendedName>
        <fullName evidence="6">Bestrophin homolog</fullName>
    </recommendedName>
</protein>